<evidence type="ECO:0000256" key="1">
    <source>
        <dbReference type="ARBA" id="ARBA00022679"/>
    </source>
</evidence>
<evidence type="ECO:0000259" key="8">
    <source>
        <dbReference type="Pfam" id="PF17917"/>
    </source>
</evidence>
<dbReference type="Proteomes" id="UP001234989">
    <property type="component" value="Chromosome 11"/>
</dbReference>
<dbReference type="InterPro" id="IPR041588">
    <property type="entry name" value="Integrase_H2C2"/>
</dbReference>
<feature type="domain" description="Integrase zinc-binding" evidence="9">
    <location>
        <begin position="284"/>
        <end position="339"/>
    </location>
</feature>
<keyword evidence="4" id="KW-0255">Endonuclease</keyword>
<evidence type="ECO:0000256" key="6">
    <source>
        <dbReference type="ARBA" id="ARBA00022918"/>
    </source>
</evidence>
<evidence type="ECO:0000256" key="7">
    <source>
        <dbReference type="SAM" id="MobiDB-lite"/>
    </source>
</evidence>
<evidence type="ECO:0000256" key="3">
    <source>
        <dbReference type="ARBA" id="ARBA00022722"/>
    </source>
</evidence>
<evidence type="ECO:0008006" key="12">
    <source>
        <dbReference type="Google" id="ProtNLM"/>
    </source>
</evidence>
<dbReference type="PANTHER" id="PTHR37984">
    <property type="entry name" value="PROTEIN CBG26694"/>
    <property type="match status" value="1"/>
</dbReference>
<dbReference type="PANTHER" id="PTHR37984:SF5">
    <property type="entry name" value="PROTEIN NYNRIN-LIKE"/>
    <property type="match status" value="1"/>
</dbReference>
<dbReference type="GO" id="GO:0003964">
    <property type="term" value="F:RNA-directed DNA polymerase activity"/>
    <property type="evidence" value="ECO:0007669"/>
    <property type="project" value="UniProtKB-KW"/>
</dbReference>
<evidence type="ECO:0000256" key="2">
    <source>
        <dbReference type="ARBA" id="ARBA00022695"/>
    </source>
</evidence>
<sequence>MLQVPATEANHGPWVEPRTVGGMNRRSVHGPSMGGRRSGSFFPKSLIDRRSTRTDRRSCLHKELSEVILLEGMLNHGNKGYLMHLKCNPNERLVEVFSLIASPLTQKKVKFLWSKVWCVLMQIRKVIAYAPRQLKIYKKNYPTQDLELAAVVFALKIWRHYLYGVHVNVFTDHKRFQYVFKEKDLNLRQRSVAHVEDDKKELVRDVHRLTRLGVRLVDSSEGVFVVHNGSKSSFVSGVKAKQGLDMILVELNEVVLQKSVEPFSQGRDSVLRYQGRLCVSNVDDLREQILSEAHSSRYSIHPGSTKMYHDLREVYWWDEMKKNIAKFLAKCPNCQHVKVEH</sequence>
<dbReference type="GO" id="GO:0004519">
    <property type="term" value="F:endonuclease activity"/>
    <property type="evidence" value="ECO:0007669"/>
    <property type="project" value="UniProtKB-KW"/>
</dbReference>
<keyword evidence="3" id="KW-0540">Nuclease</keyword>
<dbReference type="Gene3D" id="1.10.340.70">
    <property type="match status" value="1"/>
</dbReference>
<keyword evidence="6" id="KW-0695">RNA-directed DNA polymerase</keyword>
<evidence type="ECO:0000259" key="9">
    <source>
        <dbReference type="Pfam" id="PF17921"/>
    </source>
</evidence>
<feature type="region of interest" description="Disordered" evidence="7">
    <location>
        <begin position="1"/>
        <end position="24"/>
    </location>
</feature>
<dbReference type="InterPro" id="IPR043502">
    <property type="entry name" value="DNA/RNA_pol_sf"/>
</dbReference>
<dbReference type="InterPro" id="IPR050951">
    <property type="entry name" value="Retrovirus_Pol_polyprotein"/>
</dbReference>
<feature type="domain" description="Reverse transcriptase RNase H-like" evidence="8">
    <location>
        <begin position="118"/>
        <end position="190"/>
    </location>
</feature>
<accession>A0AAF0ZW04</accession>
<dbReference type="AlphaFoldDB" id="A0AAF0ZW04"/>
<keyword evidence="5" id="KW-0378">Hydrolase</keyword>
<dbReference type="InterPro" id="IPR041373">
    <property type="entry name" value="RT_RNaseH"/>
</dbReference>
<evidence type="ECO:0000313" key="11">
    <source>
        <dbReference type="Proteomes" id="UP001234989"/>
    </source>
</evidence>
<gene>
    <name evidence="10" type="ORF">MTR67_047882</name>
</gene>
<dbReference type="Pfam" id="PF17921">
    <property type="entry name" value="Integrase_H2C2"/>
    <property type="match status" value="1"/>
</dbReference>
<dbReference type="Pfam" id="PF17917">
    <property type="entry name" value="RT_RNaseH"/>
    <property type="match status" value="1"/>
</dbReference>
<protein>
    <recommendedName>
        <fullName evidence="12">Polyprotein</fullName>
    </recommendedName>
</protein>
<keyword evidence="11" id="KW-1185">Reference proteome</keyword>
<keyword evidence="1" id="KW-0808">Transferase</keyword>
<evidence type="ECO:0000256" key="4">
    <source>
        <dbReference type="ARBA" id="ARBA00022759"/>
    </source>
</evidence>
<dbReference type="EMBL" id="CP133622">
    <property type="protein sequence ID" value="WMV54497.1"/>
    <property type="molecule type" value="Genomic_DNA"/>
</dbReference>
<reference evidence="10" key="1">
    <citation type="submission" date="2023-08" db="EMBL/GenBank/DDBJ databases">
        <title>A de novo genome assembly of Solanum verrucosum Schlechtendal, a Mexican diploid species geographically isolated from the other diploid A-genome species in potato relatives.</title>
        <authorList>
            <person name="Hosaka K."/>
        </authorList>
    </citation>
    <scope>NUCLEOTIDE SEQUENCE</scope>
    <source>
        <tissue evidence="10">Young leaves</tissue>
    </source>
</reference>
<proteinExistence type="predicted"/>
<evidence type="ECO:0000313" key="10">
    <source>
        <dbReference type="EMBL" id="WMV54497.1"/>
    </source>
</evidence>
<keyword evidence="2" id="KW-0548">Nucleotidyltransferase</keyword>
<dbReference type="SUPFAM" id="SSF56672">
    <property type="entry name" value="DNA/RNA polymerases"/>
    <property type="match status" value="1"/>
</dbReference>
<organism evidence="10 11">
    <name type="scientific">Solanum verrucosum</name>
    <dbReference type="NCBI Taxonomy" id="315347"/>
    <lineage>
        <taxon>Eukaryota</taxon>
        <taxon>Viridiplantae</taxon>
        <taxon>Streptophyta</taxon>
        <taxon>Embryophyta</taxon>
        <taxon>Tracheophyta</taxon>
        <taxon>Spermatophyta</taxon>
        <taxon>Magnoliopsida</taxon>
        <taxon>eudicotyledons</taxon>
        <taxon>Gunneridae</taxon>
        <taxon>Pentapetalae</taxon>
        <taxon>asterids</taxon>
        <taxon>lamiids</taxon>
        <taxon>Solanales</taxon>
        <taxon>Solanaceae</taxon>
        <taxon>Solanoideae</taxon>
        <taxon>Solaneae</taxon>
        <taxon>Solanum</taxon>
    </lineage>
</organism>
<evidence type="ECO:0000256" key="5">
    <source>
        <dbReference type="ARBA" id="ARBA00022801"/>
    </source>
</evidence>
<name>A0AAF0ZW04_SOLVR</name>
<dbReference type="GO" id="GO:0016787">
    <property type="term" value="F:hydrolase activity"/>
    <property type="evidence" value="ECO:0007669"/>
    <property type="project" value="UniProtKB-KW"/>
</dbReference>